<protein>
    <recommendedName>
        <fullName evidence="3">Conserved oligomeric Golgi complex subunit 1</fullName>
    </recommendedName>
</protein>
<keyword evidence="7" id="KW-0472">Membrane</keyword>
<dbReference type="PANTHER" id="PTHR31658:SF0">
    <property type="entry name" value="CONSERVED OLIGOMERIC GOLGI COMPLEX SUBUNIT 1"/>
    <property type="match status" value="1"/>
</dbReference>
<evidence type="ECO:0000256" key="1">
    <source>
        <dbReference type="ARBA" id="ARBA00004395"/>
    </source>
</evidence>
<keyword evidence="5" id="KW-0653">Protein transport</keyword>
<keyword evidence="4" id="KW-0813">Transport</keyword>
<feature type="compositionally biased region" description="Polar residues" evidence="8">
    <location>
        <begin position="219"/>
        <end position="228"/>
    </location>
</feature>
<evidence type="ECO:0000256" key="2">
    <source>
        <dbReference type="ARBA" id="ARBA00006653"/>
    </source>
</evidence>
<keyword evidence="6" id="KW-0333">Golgi apparatus</keyword>
<dbReference type="GO" id="GO:0015031">
    <property type="term" value="P:protein transport"/>
    <property type="evidence" value="ECO:0007669"/>
    <property type="project" value="UniProtKB-KW"/>
</dbReference>
<feature type="region of interest" description="Disordered" evidence="8">
    <location>
        <begin position="199"/>
        <end position="228"/>
    </location>
</feature>
<sequence>MDKQTFYLLQAITKEETERISSSCVELLSSALSDLEGCGSSAPPRAQLEADVASFLWSESAGDLLSDAAWVSVAQRGQQQRSGLAMKTQALTPCVQSLCSSLDTQLRARLDDLQHYLPPQDSGETSITVLIMSLFDQSPAPGQALRQGSVACVRHILQHIRSQLSPRPDNLTPVLFLARLCQSMAELCPSLKQCILGKQTESQPTPKGTPRQGKLPRSSRPTEASPAQAQWAQVKEELLSCSMEAYRIWSNALSKVLLDRFGTALLSQSPGTVLSCATCWEDVEIQEETESGSSVTSTIRLPAQPSWFVQALLFGLCVEVNRVGGQAVPRATLQELLQTCVCQALDQYTRHKDSVHPVTQNRALQLLFDLRYLSCTLGGKAEEGGAAQVQEACDWLESFIDPFDLDVFTPHMNANLSRLSQRTSVLLGLLTGLEKQYSSRSLVHSQEVSNILPLANSNIRFGLLPLSSSSSRKSKSSGRTSETSRPLVRLILTQNDSWNRHTFKQMEI</sequence>
<dbReference type="Ensembl" id="ENSPMGT00000005762.1">
    <property type="protein sequence ID" value="ENSPMGP00000005433.1"/>
    <property type="gene ID" value="ENSPMGG00000004565.1"/>
</dbReference>
<evidence type="ECO:0000256" key="5">
    <source>
        <dbReference type="ARBA" id="ARBA00022927"/>
    </source>
</evidence>
<dbReference type="GO" id="GO:0017119">
    <property type="term" value="C:Golgi transport complex"/>
    <property type="evidence" value="ECO:0007669"/>
    <property type="project" value="InterPro"/>
</dbReference>
<dbReference type="InterPro" id="IPR033370">
    <property type="entry name" value="COG1"/>
</dbReference>
<dbReference type="AlphaFoldDB" id="A0A3B3ZLC6"/>
<evidence type="ECO:0000313" key="10">
    <source>
        <dbReference type="Proteomes" id="UP000261520"/>
    </source>
</evidence>
<dbReference type="STRING" id="409849.ENSPMGP00000005433"/>
<dbReference type="GO" id="GO:0006891">
    <property type="term" value="P:intra-Golgi vesicle-mediated transport"/>
    <property type="evidence" value="ECO:0007669"/>
    <property type="project" value="InterPro"/>
</dbReference>
<evidence type="ECO:0000256" key="4">
    <source>
        <dbReference type="ARBA" id="ARBA00022448"/>
    </source>
</evidence>
<evidence type="ECO:0000256" key="7">
    <source>
        <dbReference type="ARBA" id="ARBA00023136"/>
    </source>
</evidence>
<name>A0A3B3ZLC6_9GOBI</name>
<reference evidence="9" key="2">
    <citation type="submission" date="2025-09" db="UniProtKB">
        <authorList>
            <consortium name="Ensembl"/>
        </authorList>
    </citation>
    <scope>IDENTIFICATION</scope>
</reference>
<dbReference type="GO" id="GO:0000139">
    <property type="term" value="C:Golgi membrane"/>
    <property type="evidence" value="ECO:0007669"/>
    <property type="project" value="UniProtKB-SubCell"/>
</dbReference>
<proteinExistence type="inferred from homology"/>
<organism evidence="9 10">
    <name type="scientific">Periophthalmus magnuspinnatus</name>
    <dbReference type="NCBI Taxonomy" id="409849"/>
    <lineage>
        <taxon>Eukaryota</taxon>
        <taxon>Metazoa</taxon>
        <taxon>Chordata</taxon>
        <taxon>Craniata</taxon>
        <taxon>Vertebrata</taxon>
        <taxon>Euteleostomi</taxon>
        <taxon>Actinopterygii</taxon>
        <taxon>Neopterygii</taxon>
        <taxon>Teleostei</taxon>
        <taxon>Neoteleostei</taxon>
        <taxon>Acanthomorphata</taxon>
        <taxon>Gobiaria</taxon>
        <taxon>Gobiiformes</taxon>
        <taxon>Gobioidei</taxon>
        <taxon>Gobiidae</taxon>
        <taxon>Oxudercinae</taxon>
        <taxon>Periophthalmus</taxon>
    </lineage>
</organism>
<evidence type="ECO:0000256" key="3">
    <source>
        <dbReference type="ARBA" id="ARBA00020978"/>
    </source>
</evidence>
<evidence type="ECO:0000256" key="8">
    <source>
        <dbReference type="SAM" id="MobiDB-lite"/>
    </source>
</evidence>
<keyword evidence="10" id="KW-1185">Reference proteome</keyword>
<dbReference type="Proteomes" id="UP000261520">
    <property type="component" value="Unplaced"/>
</dbReference>
<comment type="subcellular location">
    <subcellularLocation>
        <location evidence="1">Golgi apparatus membrane</location>
        <topology evidence="1">Peripheral membrane protein</topology>
    </subcellularLocation>
</comment>
<dbReference type="PANTHER" id="PTHR31658">
    <property type="entry name" value="CONSERVED OLIGOMERIC GOLGI COMPLEX SUBUNIT 1"/>
    <property type="match status" value="1"/>
</dbReference>
<evidence type="ECO:0000256" key="6">
    <source>
        <dbReference type="ARBA" id="ARBA00023034"/>
    </source>
</evidence>
<evidence type="ECO:0000313" key="9">
    <source>
        <dbReference type="Ensembl" id="ENSPMGP00000005433.1"/>
    </source>
</evidence>
<accession>A0A3B3ZLC6</accession>
<reference evidence="9" key="1">
    <citation type="submission" date="2025-08" db="UniProtKB">
        <authorList>
            <consortium name="Ensembl"/>
        </authorList>
    </citation>
    <scope>IDENTIFICATION</scope>
</reference>
<comment type="similarity">
    <text evidence="2">Belongs to the COG1 family.</text>
</comment>